<feature type="compositionally biased region" description="Basic and acidic residues" evidence="1">
    <location>
        <begin position="55"/>
        <end position="65"/>
    </location>
</feature>
<feature type="compositionally biased region" description="Basic and acidic residues" evidence="1">
    <location>
        <begin position="86"/>
        <end position="95"/>
    </location>
</feature>
<feature type="compositionally biased region" description="Basic and acidic residues" evidence="1">
    <location>
        <begin position="166"/>
        <end position="206"/>
    </location>
</feature>
<dbReference type="PANTHER" id="PTHR21720">
    <property type="entry name" value="DUF5523 DOMAIN-CONTAINING PROTEIN-RELATED-RELATED"/>
    <property type="match status" value="1"/>
</dbReference>
<feature type="compositionally biased region" description="Basic and acidic residues" evidence="1">
    <location>
        <begin position="555"/>
        <end position="578"/>
    </location>
</feature>
<name>A0AAE9J6E9_CAEBR</name>
<feature type="region of interest" description="Disordered" evidence="1">
    <location>
        <begin position="46"/>
        <end position="106"/>
    </location>
</feature>
<feature type="compositionally biased region" description="Polar residues" evidence="1">
    <location>
        <begin position="340"/>
        <end position="350"/>
    </location>
</feature>
<evidence type="ECO:0000313" key="3">
    <source>
        <dbReference type="Proteomes" id="UP000829354"/>
    </source>
</evidence>
<protein>
    <submittedName>
        <fullName evidence="2">Uncharacterized protein</fullName>
    </submittedName>
</protein>
<feature type="compositionally biased region" description="Pro residues" evidence="1">
    <location>
        <begin position="295"/>
        <end position="311"/>
    </location>
</feature>
<evidence type="ECO:0000313" key="2">
    <source>
        <dbReference type="EMBL" id="UMM15685.1"/>
    </source>
</evidence>
<feature type="region of interest" description="Disordered" evidence="1">
    <location>
        <begin position="657"/>
        <end position="685"/>
    </location>
</feature>
<reference evidence="2 3" key="1">
    <citation type="submission" date="2022-04" db="EMBL/GenBank/DDBJ databases">
        <title>Chromosome-level reference genomes for two strains of Caenorhabditis briggsae: an improved platform for comparative genomics.</title>
        <authorList>
            <person name="Stevens L."/>
            <person name="Andersen E."/>
        </authorList>
    </citation>
    <scope>NUCLEOTIDE SEQUENCE [LARGE SCALE GENOMIC DNA]</scope>
    <source>
        <strain evidence="2">VX34</strain>
        <tissue evidence="2">Whole-organism</tissue>
    </source>
</reference>
<organism evidence="2 3">
    <name type="scientific">Caenorhabditis briggsae</name>
    <dbReference type="NCBI Taxonomy" id="6238"/>
    <lineage>
        <taxon>Eukaryota</taxon>
        <taxon>Metazoa</taxon>
        <taxon>Ecdysozoa</taxon>
        <taxon>Nematoda</taxon>
        <taxon>Chromadorea</taxon>
        <taxon>Rhabditida</taxon>
        <taxon>Rhabditina</taxon>
        <taxon>Rhabditomorpha</taxon>
        <taxon>Rhabditoidea</taxon>
        <taxon>Rhabditidae</taxon>
        <taxon>Peloderinae</taxon>
        <taxon>Caenorhabditis</taxon>
    </lineage>
</organism>
<feature type="compositionally biased region" description="Polar residues" evidence="1">
    <location>
        <begin position="243"/>
        <end position="271"/>
    </location>
</feature>
<dbReference type="AlphaFoldDB" id="A0AAE9J6E9"/>
<dbReference type="PANTHER" id="PTHR21720:SF1">
    <property type="entry name" value="DUF5523 DOMAIN-CONTAINING PROTEIN-RELATED"/>
    <property type="match status" value="1"/>
</dbReference>
<accession>A0AAE9J6E9</accession>
<feature type="region of interest" description="Disordered" evidence="1">
    <location>
        <begin position="555"/>
        <end position="590"/>
    </location>
</feature>
<gene>
    <name evidence="2" type="ORF">L5515_013024</name>
</gene>
<sequence length="685" mass="78762">MRLGAIQSQLQYVYLIILIIHLFIENKIVKLDDLFETLLKKDNKLNRNSNRRRTKDSARERKKNELPPVLMPKFPSQRLVRKKKSNDKIDQKWTDREDEEGIPQCPTDKFLEDEEELGAEQWNVDRCQEPEEEVDETQDQQPPDQLIVEDNLKQPVPEKPSLVLEKPIRPEKSQANQKGKENRSARSEHRKRGTESDRNKKVDTKRRISKRSSAENIFSEEGGGGGRQSLRKSRKVTTKKVQIKTNNNNVVKSIQQPTPSQDPPNISSSPDNKPDRLINNCGGPEKSTDEKVRKPPVPPTPPVVPPTPPTTGTPIAQTPPLQVSITMKRDQGSAGMKPKTASSAQTSQRFDTQKKKRKNGFLKSVYRKTKFWGRKSDCVADPTIEMLAKSYVPPEYDKRNELDFRPDIKKWFSSYPVNDYVTRVKTNLATSKDDIFVNNRPFWLTRQPGDESIPKVRIQLHKPLKQMYLKCPTEILPKQNRQIPFNDPKTQNWKLLKMVDKSIGIEDDDTARVPEKDQAAKDKAKENELKRVTANTFHATMMFEVEKLIWDEQQKKFQKDPDPKRRQLKKDVEPKSSLEDEPPSGKRVTWSFPQKPAVEKVQKLLKKPDISIVPECVYEYQLQTYNRKLRPHPDKFKNRDFATFDYIVGISKIPRKATAIPASSSSATSVSSKSVTKSSSTEGKK</sequence>
<proteinExistence type="predicted"/>
<feature type="region of interest" description="Disordered" evidence="1">
    <location>
        <begin position="128"/>
        <end position="358"/>
    </location>
</feature>
<dbReference type="EMBL" id="CP092621">
    <property type="protein sequence ID" value="UMM15685.1"/>
    <property type="molecule type" value="Genomic_DNA"/>
</dbReference>
<feature type="compositionally biased region" description="Basic residues" evidence="1">
    <location>
        <begin position="229"/>
        <end position="242"/>
    </location>
</feature>
<keyword evidence="3" id="KW-1185">Reference proteome</keyword>
<dbReference type="Proteomes" id="UP000829354">
    <property type="component" value="Chromosome II"/>
</dbReference>
<evidence type="ECO:0000256" key="1">
    <source>
        <dbReference type="SAM" id="MobiDB-lite"/>
    </source>
</evidence>
<feature type="compositionally biased region" description="Low complexity" evidence="1">
    <location>
        <begin position="662"/>
        <end position="685"/>
    </location>
</feature>